<dbReference type="GeneID" id="5562721"/>
<reference evidence="1 2" key="1">
    <citation type="journal article" date="2008" name="Genome Biol.">
        <title>A genomic analysis of the archaeal system Ignicoccus hospitalis-Nanoarchaeum equitans.</title>
        <authorList>
            <person name="Podar M."/>
            <person name="Anderson I."/>
            <person name="Makarova K.S."/>
            <person name="Elkins J.G."/>
            <person name="Ivanova N."/>
            <person name="Wall M.A."/>
            <person name="Lykidis A."/>
            <person name="Mavromatis K."/>
            <person name="Sun H."/>
            <person name="Hudson M.E."/>
            <person name="Chen W."/>
            <person name="Deciu C."/>
            <person name="Hutchison D."/>
            <person name="Eads J.R."/>
            <person name="Anderson A."/>
            <person name="Fernandes F."/>
            <person name="Szeto E."/>
            <person name="Lapidus A."/>
            <person name="Kyrpides N.C."/>
            <person name="Saier M.H.Jr."/>
            <person name="Richardson P.M."/>
            <person name="Rachel R."/>
            <person name="Huber H."/>
            <person name="Eisen J.A."/>
            <person name="Koonin E.V."/>
            <person name="Keller M."/>
            <person name="Stetter K.O."/>
        </authorList>
    </citation>
    <scope>NUCLEOTIDE SEQUENCE [LARGE SCALE GENOMIC DNA]</scope>
    <source>
        <strain evidence="2">KIN4/I / DSM 18386 / JCM 14125</strain>
    </source>
</reference>
<dbReference type="RefSeq" id="WP_012123187.1">
    <property type="nucleotide sequence ID" value="NC_009776.1"/>
</dbReference>
<organism evidence="1 2">
    <name type="scientific">Ignicoccus hospitalis (strain KIN4/I / DSM 18386 / JCM 14125)</name>
    <dbReference type="NCBI Taxonomy" id="453591"/>
    <lineage>
        <taxon>Archaea</taxon>
        <taxon>Thermoproteota</taxon>
        <taxon>Thermoprotei</taxon>
        <taxon>Desulfurococcales</taxon>
        <taxon>Desulfurococcaceae</taxon>
        <taxon>Ignicoccus</taxon>
    </lineage>
</organism>
<protein>
    <submittedName>
        <fullName evidence="1">Uncharacterized protein</fullName>
    </submittedName>
</protein>
<dbReference type="AlphaFoldDB" id="A8ABC1"/>
<dbReference type="EMBL" id="CP000816">
    <property type="protein sequence ID" value="ABU82223.1"/>
    <property type="molecule type" value="Genomic_DNA"/>
</dbReference>
<dbReference type="HOGENOM" id="CLU_2930192_0_0_2"/>
<name>A8ABC1_IGNH4</name>
<dbReference type="Proteomes" id="UP000000262">
    <property type="component" value="Chromosome"/>
</dbReference>
<dbReference type="KEGG" id="iho:Igni_1045"/>
<gene>
    <name evidence="1" type="ordered locus">Igni_1045</name>
</gene>
<evidence type="ECO:0000313" key="2">
    <source>
        <dbReference type="Proteomes" id="UP000000262"/>
    </source>
</evidence>
<keyword evidence="2" id="KW-1185">Reference proteome</keyword>
<accession>A8ABC1</accession>
<evidence type="ECO:0000313" key="1">
    <source>
        <dbReference type="EMBL" id="ABU82223.1"/>
    </source>
</evidence>
<proteinExistence type="predicted"/>
<sequence>MTTTITPEELLLICSTLDLPECEMLYETLRDPVALSLLGEEGLRELFEKVSEKLSRQRAS</sequence>